<dbReference type="AlphaFoldDB" id="A0A7X2MX92"/>
<protein>
    <submittedName>
        <fullName evidence="7">Sigma-70 family RNA polymerase sigma factor</fullName>
    </submittedName>
</protein>
<dbReference type="EMBL" id="VULX01000004">
    <property type="protein sequence ID" value="MSR90754.1"/>
    <property type="molecule type" value="Genomic_DNA"/>
</dbReference>
<dbReference type="GO" id="GO:0016987">
    <property type="term" value="F:sigma factor activity"/>
    <property type="evidence" value="ECO:0007669"/>
    <property type="project" value="UniProtKB-KW"/>
</dbReference>
<evidence type="ECO:0000256" key="4">
    <source>
        <dbReference type="ARBA" id="ARBA00023163"/>
    </source>
</evidence>
<dbReference type="Pfam" id="PF04545">
    <property type="entry name" value="Sigma70_r4"/>
    <property type="match status" value="1"/>
</dbReference>
<evidence type="ECO:0000256" key="2">
    <source>
        <dbReference type="ARBA" id="ARBA00023082"/>
    </source>
</evidence>
<keyword evidence="2" id="KW-0731">Sigma factor</keyword>
<dbReference type="InterPro" id="IPR007627">
    <property type="entry name" value="RNA_pol_sigma70_r2"/>
</dbReference>
<reference evidence="7 8" key="1">
    <citation type="submission" date="2019-08" db="EMBL/GenBank/DDBJ databases">
        <title>In-depth cultivation of the pig gut microbiome towards novel bacterial diversity and tailored functional studies.</title>
        <authorList>
            <person name="Wylensek D."/>
            <person name="Hitch T.C.A."/>
            <person name="Clavel T."/>
        </authorList>
    </citation>
    <scope>NUCLEOTIDE SEQUENCE [LARGE SCALE GENOMIC DNA]</scope>
    <source>
        <strain evidence="7 8">WCA-383-APC-5B</strain>
    </source>
</reference>
<name>A0A7X2MX92_9CLOT</name>
<organism evidence="7 8">
    <name type="scientific">Inconstantimicrobium porci</name>
    <dbReference type="NCBI Taxonomy" id="2652291"/>
    <lineage>
        <taxon>Bacteria</taxon>
        <taxon>Bacillati</taxon>
        <taxon>Bacillota</taxon>
        <taxon>Clostridia</taxon>
        <taxon>Eubacteriales</taxon>
        <taxon>Clostridiaceae</taxon>
        <taxon>Inconstantimicrobium</taxon>
    </lineage>
</organism>
<dbReference type="GO" id="GO:0003677">
    <property type="term" value="F:DNA binding"/>
    <property type="evidence" value="ECO:0007669"/>
    <property type="project" value="UniProtKB-KW"/>
</dbReference>
<dbReference type="InterPro" id="IPR014284">
    <property type="entry name" value="RNA_pol_sigma-70_dom"/>
</dbReference>
<evidence type="ECO:0000313" key="8">
    <source>
        <dbReference type="Proteomes" id="UP000460287"/>
    </source>
</evidence>
<gene>
    <name evidence="7" type="ORF">FYJ33_04790</name>
</gene>
<dbReference type="InterPro" id="IPR007630">
    <property type="entry name" value="RNA_pol_sigma70_r4"/>
</dbReference>
<dbReference type="InterPro" id="IPR013324">
    <property type="entry name" value="RNA_pol_sigma_r3/r4-like"/>
</dbReference>
<evidence type="ECO:0000313" key="7">
    <source>
        <dbReference type="EMBL" id="MSR90754.1"/>
    </source>
</evidence>
<dbReference type="RefSeq" id="WP_154530635.1">
    <property type="nucleotide sequence ID" value="NZ_JAQXTV010000134.1"/>
</dbReference>
<evidence type="ECO:0000256" key="1">
    <source>
        <dbReference type="ARBA" id="ARBA00023015"/>
    </source>
</evidence>
<keyword evidence="8" id="KW-1185">Reference proteome</keyword>
<accession>A0A7X2MX92</accession>
<dbReference type="Gene3D" id="1.10.10.10">
    <property type="entry name" value="Winged helix-like DNA-binding domain superfamily/Winged helix DNA-binding domain"/>
    <property type="match status" value="1"/>
</dbReference>
<dbReference type="PANTHER" id="PTHR30385">
    <property type="entry name" value="SIGMA FACTOR F FLAGELLAR"/>
    <property type="match status" value="1"/>
</dbReference>
<keyword evidence="4" id="KW-0804">Transcription</keyword>
<evidence type="ECO:0000259" key="5">
    <source>
        <dbReference type="Pfam" id="PF04542"/>
    </source>
</evidence>
<feature type="domain" description="RNA polymerase sigma-70 region 2" evidence="5">
    <location>
        <begin position="24"/>
        <end position="89"/>
    </location>
</feature>
<dbReference type="InterPro" id="IPR013325">
    <property type="entry name" value="RNA_pol_sigma_r2"/>
</dbReference>
<comment type="caution">
    <text evidence="7">The sequence shown here is derived from an EMBL/GenBank/DDBJ whole genome shotgun (WGS) entry which is preliminary data.</text>
</comment>
<dbReference type="SUPFAM" id="SSF88659">
    <property type="entry name" value="Sigma3 and sigma4 domains of RNA polymerase sigma factors"/>
    <property type="match status" value="1"/>
</dbReference>
<evidence type="ECO:0000259" key="6">
    <source>
        <dbReference type="Pfam" id="PF04545"/>
    </source>
</evidence>
<keyword evidence="1" id="KW-0805">Transcription regulation</keyword>
<dbReference type="Pfam" id="PF04542">
    <property type="entry name" value="Sigma70_r2"/>
    <property type="match status" value="1"/>
</dbReference>
<keyword evidence="3" id="KW-0238">DNA-binding</keyword>
<feature type="domain" description="RNA polymerase sigma-70 region 4" evidence="6">
    <location>
        <begin position="130"/>
        <end position="178"/>
    </location>
</feature>
<dbReference type="PANTHER" id="PTHR30385:SF1">
    <property type="entry name" value="RNA POLYMERASE SIGMA-H FACTOR"/>
    <property type="match status" value="1"/>
</dbReference>
<dbReference type="Gene3D" id="1.10.1740.10">
    <property type="match status" value="1"/>
</dbReference>
<dbReference type="SUPFAM" id="SSF88946">
    <property type="entry name" value="Sigma2 domain of RNA polymerase sigma factors"/>
    <property type="match status" value="1"/>
</dbReference>
<dbReference type="GO" id="GO:0006352">
    <property type="term" value="P:DNA-templated transcription initiation"/>
    <property type="evidence" value="ECO:0007669"/>
    <property type="project" value="InterPro"/>
</dbReference>
<sequence length="184" mass="22119">MEINSFEELVIKTKNGDKEAEKELYEKFRPFIINLCKKSFIDGYTFEDIYQECYLALSKAVKYYNVDKHRFFGYALTAIKNQVNYKIRRSVPEKESNCYVDNFEFVEQTTHDLVEDIILKADYDVLLKSLKNLDEKEQHLIRQCFFKNKSYRQYAKEVHLTYSQVMFIKRKALTKLQKQLLDNK</sequence>
<dbReference type="NCBIfam" id="TIGR02937">
    <property type="entry name" value="sigma70-ECF"/>
    <property type="match status" value="1"/>
</dbReference>
<dbReference type="InterPro" id="IPR036388">
    <property type="entry name" value="WH-like_DNA-bd_sf"/>
</dbReference>
<dbReference type="Proteomes" id="UP000460287">
    <property type="component" value="Unassembled WGS sequence"/>
</dbReference>
<proteinExistence type="predicted"/>
<evidence type="ECO:0000256" key="3">
    <source>
        <dbReference type="ARBA" id="ARBA00023125"/>
    </source>
</evidence>